<gene>
    <name evidence="5" type="ORF">GIB67_041287</name>
</gene>
<evidence type="ECO:0000256" key="3">
    <source>
        <dbReference type="SAM" id="Phobius"/>
    </source>
</evidence>
<keyword evidence="3" id="KW-0472">Membrane</keyword>
<proteinExistence type="predicted"/>
<feature type="transmembrane region" description="Helical" evidence="3">
    <location>
        <begin position="62"/>
        <end position="83"/>
    </location>
</feature>
<feature type="transmembrane region" description="Helical" evidence="3">
    <location>
        <begin position="154"/>
        <end position="171"/>
    </location>
</feature>
<keyword evidence="3" id="KW-0812">Transmembrane</keyword>
<feature type="transmembrane region" description="Helical" evidence="3">
    <location>
        <begin position="191"/>
        <end position="210"/>
    </location>
</feature>
<dbReference type="GO" id="GO:0005524">
    <property type="term" value="F:ATP binding"/>
    <property type="evidence" value="ECO:0007669"/>
    <property type="project" value="UniProtKB-UniRule"/>
</dbReference>
<dbReference type="EMBL" id="JACGCM010000766">
    <property type="protein sequence ID" value="KAF6167032.1"/>
    <property type="molecule type" value="Genomic_DNA"/>
</dbReference>
<feature type="binding site" evidence="2">
    <location>
        <position position="332"/>
    </location>
    <ligand>
        <name>ATP</name>
        <dbReference type="ChEBI" id="CHEBI:30616"/>
    </ligand>
</feature>
<dbReference type="FunFam" id="1.10.510.10:FF:000537">
    <property type="entry name" value="Putative receptor-like protein kinase"/>
    <property type="match status" value="1"/>
</dbReference>
<organism evidence="5 6">
    <name type="scientific">Kingdonia uniflora</name>
    <dbReference type="NCBI Taxonomy" id="39325"/>
    <lineage>
        <taxon>Eukaryota</taxon>
        <taxon>Viridiplantae</taxon>
        <taxon>Streptophyta</taxon>
        <taxon>Embryophyta</taxon>
        <taxon>Tracheophyta</taxon>
        <taxon>Spermatophyta</taxon>
        <taxon>Magnoliopsida</taxon>
        <taxon>Ranunculales</taxon>
        <taxon>Circaeasteraceae</taxon>
        <taxon>Kingdonia</taxon>
    </lineage>
</organism>
<dbReference type="AlphaFoldDB" id="A0A7J7NJ78"/>
<dbReference type="Gene3D" id="1.10.510.10">
    <property type="entry name" value="Transferase(Phosphotransferase) domain 1"/>
    <property type="match status" value="2"/>
</dbReference>
<dbReference type="Gene3D" id="3.30.200.20">
    <property type="entry name" value="Phosphorylase Kinase, domain 1"/>
    <property type="match status" value="2"/>
</dbReference>
<sequence length="925" mass="105325">MDSENVGTQNGQIVISEDQSISSSKMWIEESIRSIFAIAHILVFPVIGAEVAFSYFNGLSKGIHYLFAFAVTFGVFSIIGAFVNSVDSEHVKTGNDQMEISDVRSSVNSQRASFSSKEQIREGMEIIIGIVILLVFPAIVAHVISYYNDGLSKGILYLYGFGISIVVFCIIGKFADKGPFLYKKYKHQMKVGSLVLISSILGCTVIFFFYDELLKSILFLYTFGIRWIQFILYVCYVFLNRITALVAFYFDNGLSNSSLFLCASCITGILFLLYVFLNKKYNNRRKVAIVNGKFHYEDLKKATNNFRDKLGSGGSASVFKGILDDGTAVAVKRVERLEHGNREFVAEINAIGNVDHAHLVCLRGSCCHMTEIGEAFFIVYDLFPNGSLDNWIFPKAGQNGGYLSWKQRYRVAIEVAKALGHLHHDCRQRILHLGIKPENVLLDDDFRAIVSDFGLSKLMSKDESRTHITERGTYGYKAPEWVLPHGISEKCDIFGYGKLLLDILFGQRYVCLNQDGNDIYRRYSDGGNTRREQRTFFAFMRKKLTQNKHLDLIDRRLVADGKVDENEVRTLVYVALCCLEEDPKKRPGDMRHVVDFLEEQKIEGITCIFPRVFPYKEYENQKNVARFSREFRHKELEIATSNYCDKLGNGRSGSVFKGILNDGTLVAVKRDEPTSYGGKEFQEKISAIASIQHSHIARLRGYCSHMTESRIISLFVYDFFPNGSLDDWIFPRRGNHSSYWGLRYKIAENVAGALEYLHDQRILHLHIKPENILLDADFCAVLSDIGHSMLVGKDESRIFTTIRGTDGYMAPEGFLGDITEKCDVFSYGVLLLNMFFGKRNVCFDSNGNHSDKRHGNSQEERLKFYMYMRQEVLPKGKALELIDKRLELVNKREARSLLETALQCVQEDPKERPDMRGVIKMLLTN</sequence>
<dbReference type="PROSITE" id="PS00107">
    <property type="entry name" value="PROTEIN_KINASE_ATP"/>
    <property type="match status" value="2"/>
</dbReference>
<feature type="transmembrane region" description="Helical" evidence="3">
    <location>
        <begin position="230"/>
        <end position="250"/>
    </location>
</feature>
<feature type="domain" description="Protein kinase" evidence="4">
    <location>
        <begin position="641"/>
        <end position="925"/>
    </location>
</feature>
<dbReference type="PROSITE" id="PS50011">
    <property type="entry name" value="PROTEIN_KINASE_DOM"/>
    <property type="match status" value="2"/>
</dbReference>
<dbReference type="InterPro" id="IPR000719">
    <property type="entry name" value="Prot_kinase_dom"/>
</dbReference>
<accession>A0A7J7NJ78</accession>
<dbReference type="Pfam" id="PF00069">
    <property type="entry name" value="Pkinase"/>
    <property type="match status" value="2"/>
</dbReference>
<name>A0A7J7NJ78_9MAGN</name>
<keyword evidence="6" id="KW-1185">Reference proteome</keyword>
<feature type="transmembrane region" description="Helical" evidence="3">
    <location>
        <begin position="126"/>
        <end position="148"/>
    </location>
</feature>
<reference evidence="5 6" key="1">
    <citation type="journal article" date="2020" name="IScience">
        <title>Genome Sequencing of the Endangered Kingdonia uniflora (Circaeasteraceae, Ranunculales) Reveals Potential Mechanisms of Evolutionary Specialization.</title>
        <authorList>
            <person name="Sun Y."/>
            <person name="Deng T."/>
            <person name="Zhang A."/>
            <person name="Moore M.J."/>
            <person name="Landis J.B."/>
            <person name="Lin N."/>
            <person name="Zhang H."/>
            <person name="Zhang X."/>
            <person name="Huang J."/>
            <person name="Zhang X."/>
            <person name="Sun H."/>
            <person name="Wang H."/>
        </authorList>
    </citation>
    <scope>NUCLEOTIDE SEQUENCE [LARGE SCALE GENOMIC DNA]</scope>
    <source>
        <strain evidence="5">TB1705</strain>
        <tissue evidence="5">Leaf</tissue>
    </source>
</reference>
<dbReference type="Proteomes" id="UP000541444">
    <property type="component" value="Unassembled WGS sequence"/>
</dbReference>
<evidence type="ECO:0000313" key="5">
    <source>
        <dbReference type="EMBL" id="KAF6167032.1"/>
    </source>
</evidence>
<feature type="binding site" evidence="2">
    <location>
        <position position="669"/>
    </location>
    <ligand>
        <name>ATP</name>
        <dbReference type="ChEBI" id="CHEBI:30616"/>
    </ligand>
</feature>
<feature type="transmembrane region" description="Helical" evidence="3">
    <location>
        <begin position="257"/>
        <end position="277"/>
    </location>
</feature>
<keyword evidence="2" id="KW-0067">ATP-binding</keyword>
<keyword evidence="1" id="KW-0732">Signal</keyword>
<evidence type="ECO:0000256" key="2">
    <source>
        <dbReference type="PROSITE-ProRule" id="PRU10141"/>
    </source>
</evidence>
<evidence type="ECO:0000256" key="1">
    <source>
        <dbReference type="ARBA" id="ARBA00022729"/>
    </source>
</evidence>
<feature type="transmembrane region" description="Helical" evidence="3">
    <location>
        <begin position="35"/>
        <end position="56"/>
    </location>
</feature>
<dbReference type="PANTHER" id="PTHR47976">
    <property type="entry name" value="G-TYPE LECTIN S-RECEPTOR-LIKE SERINE/THREONINE-PROTEIN KINASE SD2-5"/>
    <property type="match status" value="1"/>
</dbReference>
<dbReference type="InterPro" id="IPR051343">
    <property type="entry name" value="G-type_lectin_kinases/EP1-like"/>
</dbReference>
<dbReference type="PANTHER" id="PTHR47976:SF115">
    <property type="entry name" value="RECEPTOR-LIKE SERINE_THREONINE-PROTEIN KINASE"/>
    <property type="match status" value="1"/>
</dbReference>
<dbReference type="InterPro" id="IPR011009">
    <property type="entry name" value="Kinase-like_dom_sf"/>
</dbReference>
<keyword evidence="2" id="KW-0547">Nucleotide-binding</keyword>
<comment type="caution">
    <text evidence="5">The sequence shown here is derived from an EMBL/GenBank/DDBJ whole genome shotgun (WGS) entry which is preliminary data.</text>
</comment>
<evidence type="ECO:0000259" key="4">
    <source>
        <dbReference type="PROSITE" id="PS50011"/>
    </source>
</evidence>
<evidence type="ECO:0000313" key="6">
    <source>
        <dbReference type="Proteomes" id="UP000541444"/>
    </source>
</evidence>
<dbReference type="OrthoDB" id="647973at2759"/>
<feature type="domain" description="Protein kinase" evidence="4">
    <location>
        <begin position="304"/>
        <end position="597"/>
    </location>
</feature>
<protein>
    <recommendedName>
        <fullName evidence="4">Protein kinase domain-containing protein</fullName>
    </recommendedName>
</protein>
<dbReference type="GO" id="GO:0004672">
    <property type="term" value="F:protein kinase activity"/>
    <property type="evidence" value="ECO:0007669"/>
    <property type="project" value="InterPro"/>
</dbReference>
<dbReference type="InterPro" id="IPR017441">
    <property type="entry name" value="Protein_kinase_ATP_BS"/>
</dbReference>
<keyword evidence="3" id="KW-1133">Transmembrane helix</keyword>
<dbReference type="SUPFAM" id="SSF56112">
    <property type="entry name" value="Protein kinase-like (PK-like)"/>
    <property type="match status" value="2"/>
</dbReference>